<keyword evidence="3" id="KW-1185">Reference proteome</keyword>
<dbReference type="Gene3D" id="1.20.120.570">
    <property type="entry name" value="YkyA-like"/>
    <property type="match status" value="1"/>
</dbReference>
<dbReference type="Pfam" id="PF10368">
    <property type="entry name" value="YkyA"/>
    <property type="match status" value="1"/>
</dbReference>
<proteinExistence type="predicted"/>
<dbReference type="SUPFAM" id="SSF140423">
    <property type="entry name" value="MW0975(SA0943)-like"/>
    <property type="match status" value="1"/>
</dbReference>
<evidence type="ECO:0000256" key="1">
    <source>
        <dbReference type="SAM" id="Coils"/>
    </source>
</evidence>
<sequence>MNRLIVLTIVLFFSFFLTGCSSDERQATNIHKIMEESAEFEKDFAANEKELNETRKNAQLVYNDLISLDINDKDIIKQKIEEANTYMKKQQALLVEAEENFQKAYKESVTIEENIKKIKDEKQRKQASKLITIMNERKKLMDTFFKDYHENLEIQHRFYEYMEDENFDLKKLDEQINDINEHSQEMGEIIQQFNQYTKQFVQAKNDYYQMN</sequence>
<reference evidence="2 3" key="1">
    <citation type="submission" date="2015-07" db="EMBL/GenBank/DDBJ databases">
        <title>High-quality draft genome sequence of Oceanobacillus caeni HM6, a bacillus isolated from a human feces.</title>
        <authorList>
            <person name="Kumar J."/>
            <person name="Verma M.K."/>
            <person name="Pandey R."/>
            <person name="Bhambi M."/>
            <person name="Chauhan N."/>
        </authorList>
    </citation>
    <scope>NUCLEOTIDE SEQUENCE [LARGE SCALE GENOMIC DNA]</scope>
    <source>
        <strain evidence="2 3">HM6</strain>
    </source>
</reference>
<accession>A0ABR5MFX2</accession>
<dbReference type="InterPro" id="IPR019454">
    <property type="entry name" value="Lipoprot_YkyA-like"/>
</dbReference>
<dbReference type="InterPro" id="IPR036785">
    <property type="entry name" value="YkyA-like_sf"/>
</dbReference>
<dbReference type="RefSeq" id="WP_047184377.1">
    <property type="nucleotide sequence ID" value="NZ_JANKBL010000054.1"/>
</dbReference>
<evidence type="ECO:0008006" key="4">
    <source>
        <dbReference type="Google" id="ProtNLM"/>
    </source>
</evidence>
<evidence type="ECO:0000313" key="3">
    <source>
        <dbReference type="Proteomes" id="UP000037854"/>
    </source>
</evidence>
<protein>
    <recommendedName>
        <fullName evidence="4">Cell-wall binding lipoprotein</fullName>
    </recommendedName>
</protein>
<gene>
    <name evidence="2" type="ORF">AFL42_15620</name>
</gene>
<feature type="coiled-coil region" evidence="1">
    <location>
        <begin position="80"/>
        <end position="114"/>
    </location>
</feature>
<keyword evidence="1" id="KW-0175">Coiled coil</keyword>
<feature type="coiled-coil region" evidence="1">
    <location>
        <begin position="162"/>
        <end position="192"/>
    </location>
</feature>
<evidence type="ECO:0000313" key="2">
    <source>
        <dbReference type="EMBL" id="KPH71310.1"/>
    </source>
</evidence>
<name>A0ABR5MFX2_9BACI</name>
<organism evidence="2 3">
    <name type="scientific">Oceanobacillus caeni</name>
    <dbReference type="NCBI Taxonomy" id="405946"/>
    <lineage>
        <taxon>Bacteria</taxon>
        <taxon>Bacillati</taxon>
        <taxon>Bacillota</taxon>
        <taxon>Bacilli</taxon>
        <taxon>Bacillales</taxon>
        <taxon>Bacillaceae</taxon>
        <taxon>Oceanobacillus</taxon>
    </lineage>
</organism>
<dbReference type="EMBL" id="LGTK01000080">
    <property type="protein sequence ID" value="KPH71310.1"/>
    <property type="molecule type" value="Genomic_DNA"/>
</dbReference>
<dbReference type="PROSITE" id="PS51257">
    <property type="entry name" value="PROKAR_LIPOPROTEIN"/>
    <property type="match status" value="1"/>
</dbReference>
<dbReference type="Proteomes" id="UP000037854">
    <property type="component" value="Unassembled WGS sequence"/>
</dbReference>
<comment type="caution">
    <text evidence="2">The sequence shown here is derived from an EMBL/GenBank/DDBJ whole genome shotgun (WGS) entry which is preliminary data.</text>
</comment>